<feature type="domain" description="BTB" evidence="4">
    <location>
        <begin position="305"/>
        <end position="384"/>
    </location>
</feature>
<dbReference type="SUPFAM" id="SSF48403">
    <property type="entry name" value="Ankyrin repeat"/>
    <property type="match status" value="1"/>
</dbReference>
<dbReference type="SMART" id="SM00225">
    <property type="entry name" value="BTB"/>
    <property type="match status" value="2"/>
</dbReference>
<dbReference type="InterPro" id="IPR036770">
    <property type="entry name" value="Ankyrin_rpt-contain_sf"/>
</dbReference>
<sequence length="486" mass="54045">MPLDEYEPGTRLGQDERLINKGVLRDETPLDQSPEFDEFLLACRKGDLRKCQQLISLGVNINGKDKFDYTPLIIASLCGHYELVRLLLESGALAERNTFQGERCIYNALNNRIRNLLLEYDFSKSSDPLVYWSGHISSLLARTTPATWDIEVTTGESTIKAHRFILAARTRFFARFLAHDASAAVWRGEALGVPARALHLALRHVYLDDLPRELVPAGSSGDEEETMVAGLDKVSRQLGIEQLGEAVLAARQHGRLARQRFQDEEARALRDVRDFFQRHVLGNKMEVETARVDEVCWGRDNAAFADVLLCADSTPDDAASATSTLFPAHKAMLIRSPYFATMFSGPFIEARPSARLAIITMDCSAPVVQLVLTHLYTESIPSPPLHHALDLVYAADMLLLDALKTRAAAAIATLGTPAQDAADDDEQINVYDVLHAAWDLGIPRLEEFAARYIAARLELYIDDAAFHDAVRARLGRRAKCHGTKCH</sequence>
<dbReference type="CDD" id="cd18186">
    <property type="entry name" value="BTB_POZ_ZBTB_KLHL-like"/>
    <property type="match status" value="1"/>
</dbReference>
<dbReference type="EMBL" id="NJEU01000067">
    <property type="protein sequence ID" value="PHH82291.1"/>
    <property type="molecule type" value="Genomic_DNA"/>
</dbReference>
<dbReference type="PROSITE" id="PS50088">
    <property type="entry name" value="ANK_REPEAT"/>
    <property type="match status" value="1"/>
</dbReference>
<evidence type="ECO:0000256" key="1">
    <source>
        <dbReference type="ARBA" id="ARBA00022737"/>
    </source>
</evidence>
<dbReference type="Gene3D" id="3.30.710.10">
    <property type="entry name" value="Potassium Channel Kv1.1, Chain A"/>
    <property type="match status" value="2"/>
</dbReference>
<evidence type="ECO:0000313" key="6">
    <source>
        <dbReference type="Proteomes" id="UP000224854"/>
    </source>
</evidence>
<dbReference type="Proteomes" id="UP000224854">
    <property type="component" value="Unassembled WGS sequence"/>
</dbReference>
<dbReference type="GO" id="GO:0005737">
    <property type="term" value="C:cytoplasm"/>
    <property type="evidence" value="ECO:0007669"/>
    <property type="project" value="TreeGrafter"/>
</dbReference>
<dbReference type="PANTHER" id="PTHR46231:SF1">
    <property type="entry name" value="ANKYRIN REPEAT AND BTB_POZ DOMAIN-CONTAINING PROTEIN 1"/>
    <property type="match status" value="1"/>
</dbReference>
<evidence type="ECO:0000259" key="4">
    <source>
        <dbReference type="PROSITE" id="PS50097"/>
    </source>
</evidence>
<proteinExistence type="predicted"/>
<evidence type="ECO:0000256" key="3">
    <source>
        <dbReference type="PROSITE-ProRule" id="PRU00023"/>
    </source>
</evidence>
<dbReference type="InterPro" id="IPR000210">
    <property type="entry name" value="BTB/POZ_dom"/>
</dbReference>
<dbReference type="SUPFAM" id="SSF54695">
    <property type="entry name" value="POZ domain"/>
    <property type="match status" value="2"/>
</dbReference>
<dbReference type="Pfam" id="PF12796">
    <property type="entry name" value="Ank_2"/>
    <property type="match status" value="1"/>
</dbReference>
<dbReference type="PROSITE" id="PS50297">
    <property type="entry name" value="ANK_REP_REGION"/>
    <property type="match status" value="1"/>
</dbReference>
<dbReference type="Pfam" id="PF00651">
    <property type="entry name" value="BTB"/>
    <property type="match status" value="1"/>
</dbReference>
<keyword evidence="1" id="KW-0677">Repeat</keyword>
<dbReference type="InterPro" id="IPR044515">
    <property type="entry name" value="ABTB1"/>
</dbReference>
<comment type="caution">
    <text evidence="5">The sequence shown here is derived from an EMBL/GenBank/DDBJ whole genome shotgun (WGS) entry which is preliminary data.</text>
</comment>
<organism evidence="5 6">
    <name type="scientific">Ophiocordyceps australis</name>
    <dbReference type="NCBI Taxonomy" id="1399860"/>
    <lineage>
        <taxon>Eukaryota</taxon>
        <taxon>Fungi</taxon>
        <taxon>Dikarya</taxon>
        <taxon>Ascomycota</taxon>
        <taxon>Pezizomycotina</taxon>
        <taxon>Sordariomycetes</taxon>
        <taxon>Hypocreomycetidae</taxon>
        <taxon>Hypocreales</taxon>
        <taxon>Ophiocordycipitaceae</taxon>
        <taxon>Ophiocordyceps</taxon>
    </lineage>
</organism>
<reference evidence="5 6" key="1">
    <citation type="submission" date="2017-06" db="EMBL/GenBank/DDBJ databases">
        <title>Ant-infecting Ophiocordyceps genomes reveal a high diversity of potential behavioral manipulation genes and a possible major role for enterotoxins.</title>
        <authorList>
            <person name="De Bekker C."/>
            <person name="Evans H.C."/>
            <person name="Brachmann A."/>
            <person name="Hughes D.P."/>
        </authorList>
    </citation>
    <scope>NUCLEOTIDE SEQUENCE [LARGE SCALE GENOMIC DNA]</scope>
    <source>
        <strain evidence="5 6">1348a</strain>
    </source>
</reference>
<dbReference type="AlphaFoldDB" id="A0A2C5ZSG2"/>
<feature type="repeat" description="ANK" evidence="3">
    <location>
        <begin position="67"/>
        <end position="92"/>
    </location>
</feature>
<evidence type="ECO:0000313" key="5">
    <source>
        <dbReference type="EMBL" id="PHH82291.1"/>
    </source>
</evidence>
<dbReference type="PROSITE" id="PS50097">
    <property type="entry name" value="BTB"/>
    <property type="match status" value="2"/>
</dbReference>
<dbReference type="Gene3D" id="1.25.40.20">
    <property type="entry name" value="Ankyrin repeat-containing domain"/>
    <property type="match status" value="1"/>
</dbReference>
<evidence type="ECO:0000256" key="2">
    <source>
        <dbReference type="ARBA" id="ARBA00023043"/>
    </source>
</evidence>
<dbReference type="InterPro" id="IPR002110">
    <property type="entry name" value="Ankyrin_rpt"/>
</dbReference>
<accession>A0A2C5ZSG2</accession>
<keyword evidence="6" id="KW-1185">Reference proteome</keyword>
<dbReference type="GO" id="GO:0000151">
    <property type="term" value="C:ubiquitin ligase complex"/>
    <property type="evidence" value="ECO:0007669"/>
    <property type="project" value="TreeGrafter"/>
</dbReference>
<gene>
    <name evidence="5" type="ORF">CDD82_6471</name>
</gene>
<feature type="domain" description="BTB" evidence="4">
    <location>
        <begin position="148"/>
        <end position="214"/>
    </location>
</feature>
<protein>
    <recommendedName>
        <fullName evidence="4">BTB domain-containing protein</fullName>
    </recommendedName>
</protein>
<dbReference type="OrthoDB" id="684045at2759"/>
<dbReference type="FunFam" id="1.25.40.20:FF:000248">
    <property type="entry name" value="Ankyrin repeat and BTB/POZ domain protein"/>
    <property type="match status" value="1"/>
</dbReference>
<keyword evidence="2 3" id="KW-0040">ANK repeat</keyword>
<dbReference type="PANTHER" id="PTHR46231">
    <property type="entry name" value="ANKYRIN REPEAT AND BTB/POZ DOMAIN-CONTAINING PROTEIN 1"/>
    <property type="match status" value="1"/>
</dbReference>
<name>A0A2C5ZSG2_9HYPO</name>
<dbReference type="InterPro" id="IPR011333">
    <property type="entry name" value="SKP1/BTB/POZ_sf"/>
</dbReference>
<dbReference type="SMART" id="SM00248">
    <property type="entry name" value="ANK"/>
    <property type="match status" value="2"/>
</dbReference>